<proteinExistence type="inferred from homology"/>
<evidence type="ECO:0000256" key="3">
    <source>
        <dbReference type="ARBA" id="ARBA00022796"/>
    </source>
</evidence>
<dbReference type="GO" id="GO:0005375">
    <property type="term" value="F:copper ion transmembrane transporter activity"/>
    <property type="evidence" value="ECO:0007669"/>
    <property type="project" value="UniProtKB-UniRule"/>
</dbReference>
<comment type="subcellular location">
    <subcellularLocation>
        <location evidence="6">Membrane</location>
        <topology evidence="6">Multi-pass membrane protein</topology>
    </subcellularLocation>
</comment>
<dbReference type="InterPro" id="IPR007274">
    <property type="entry name" value="Cop_transporter"/>
</dbReference>
<keyword evidence="5 6" id="KW-0472">Membrane</keyword>
<evidence type="ECO:0000256" key="7">
    <source>
        <dbReference type="SAM" id="MobiDB-lite"/>
    </source>
</evidence>
<evidence type="ECO:0000256" key="2">
    <source>
        <dbReference type="ARBA" id="ARBA00022692"/>
    </source>
</evidence>
<evidence type="ECO:0000313" key="9">
    <source>
        <dbReference type="Proteomes" id="UP000327013"/>
    </source>
</evidence>
<evidence type="ECO:0000256" key="4">
    <source>
        <dbReference type="ARBA" id="ARBA00022989"/>
    </source>
</evidence>
<gene>
    <name evidence="8" type="ORF">FH972_011591</name>
</gene>
<feature type="region of interest" description="Disordered" evidence="7">
    <location>
        <begin position="1"/>
        <end position="21"/>
    </location>
</feature>
<reference evidence="8 9" key="1">
    <citation type="submission" date="2019-06" db="EMBL/GenBank/DDBJ databases">
        <title>A chromosomal-level reference genome of Carpinus fangiana (Coryloideae, Betulaceae).</title>
        <authorList>
            <person name="Yang X."/>
            <person name="Wang Z."/>
            <person name="Zhang L."/>
            <person name="Hao G."/>
            <person name="Liu J."/>
            <person name="Yang Y."/>
        </authorList>
    </citation>
    <scope>NUCLEOTIDE SEQUENCE [LARGE SCALE GENOMIC DNA]</scope>
    <source>
        <strain evidence="8">Cfa_2016G</strain>
        <tissue evidence="8">Leaf</tissue>
    </source>
</reference>
<dbReference type="AlphaFoldDB" id="A0A660KRS2"/>
<dbReference type="EMBL" id="CM017324">
    <property type="protein sequence ID" value="KAE8039153.1"/>
    <property type="molecule type" value="Genomic_DNA"/>
</dbReference>
<keyword evidence="6" id="KW-0813">Transport</keyword>
<dbReference type="OrthoDB" id="73901at2759"/>
<accession>A0A660KRS2</accession>
<keyword evidence="2 6" id="KW-0812">Transmembrane</keyword>
<sequence>MNGMHGMGGMSPSPSSTNGTSGMMRRHKMMMHMTFFWGTNAEVLFSHWPGKSTGMYVLALFFTFALSFLVEYLSHCRLVGLGASDVAAGLVQTFLFAVRIGLAYMVMLAVMSFNGGVFLAALAGHTLGFFIFGSRVFKKQEAAGKESDLPRLSCC</sequence>
<dbReference type="Proteomes" id="UP000327013">
    <property type="component" value="Chromosome 4"/>
</dbReference>
<evidence type="ECO:0000256" key="6">
    <source>
        <dbReference type="RuleBase" id="RU367022"/>
    </source>
</evidence>
<keyword evidence="9" id="KW-1185">Reference proteome</keyword>
<dbReference type="PANTHER" id="PTHR12483">
    <property type="entry name" value="SOLUTE CARRIER FAMILY 31 COPPER TRANSPORTERS"/>
    <property type="match status" value="1"/>
</dbReference>
<protein>
    <recommendedName>
        <fullName evidence="6">Copper transport protein</fullName>
    </recommendedName>
</protein>
<feature type="compositionally biased region" description="Low complexity" evidence="7">
    <location>
        <begin position="10"/>
        <end position="21"/>
    </location>
</feature>
<evidence type="ECO:0000313" key="8">
    <source>
        <dbReference type="EMBL" id="KAE8039153.1"/>
    </source>
</evidence>
<organism evidence="8 9">
    <name type="scientific">Carpinus fangiana</name>
    <dbReference type="NCBI Taxonomy" id="176857"/>
    <lineage>
        <taxon>Eukaryota</taxon>
        <taxon>Viridiplantae</taxon>
        <taxon>Streptophyta</taxon>
        <taxon>Embryophyta</taxon>
        <taxon>Tracheophyta</taxon>
        <taxon>Spermatophyta</taxon>
        <taxon>Magnoliopsida</taxon>
        <taxon>eudicotyledons</taxon>
        <taxon>Gunneridae</taxon>
        <taxon>Pentapetalae</taxon>
        <taxon>rosids</taxon>
        <taxon>fabids</taxon>
        <taxon>Fagales</taxon>
        <taxon>Betulaceae</taxon>
        <taxon>Carpinus</taxon>
    </lineage>
</organism>
<name>A0A660KRS2_9ROSI</name>
<feature type="transmembrane region" description="Helical" evidence="6">
    <location>
        <begin position="55"/>
        <end position="74"/>
    </location>
</feature>
<feature type="transmembrane region" description="Helical" evidence="6">
    <location>
        <begin position="86"/>
        <end position="111"/>
    </location>
</feature>
<evidence type="ECO:0000256" key="1">
    <source>
        <dbReference type="ARBA" id="ARBA00006921"/>
    </source>
</evidence>
<dbReference type="PANTHER" id="PTHR12483:SF24">
    <property type="entry name" value="COPPER TRANSPORTER 2-RELATED"/>
    <property type="match status" value="1"/>
</dbReference>
<evidence type="ECO:0000256" key="5">
    <source>
        <dbReference type="ARBA" id="ARBA00023136"/>
    </source>
</evidence>
<comment type="similarity">
    <text evidence="1 6">Belongs to the copper transporter (Ctr) (TC 1.A.56) family. SLC31A subfamily.</text>
</comment>
<dbReference type="GO" id="GO:0005886">
    <property type="term" value="C:plasma membrane"/>
    <property type="evidence" value="ECO:0007669"/>
    <property type="project" value="TreeGrafter"/>
</dbReference>
<keyword evidence="3 6" id="KW-0187">Copper transport</keyword>
<keyword evidence="4 6" id="KW-1133">Transmembrane helix</keyword>
<feature type="transmembrane region" description="Helical" evidence="6">
    <location>
        <begin position="117"/>
        <end position="137"/>
    </location>
</feature>
<dbReference type="Pfam" id="PF04145">
    <property type="entry name" value="Ctr"/>
    <property type="match status" value="2"/>
</dbReference>
<keyword evidence="6" id="KW-0406">Ion transport</keyword>
<keyword evidence="6" id="KW-0186">Copper</keyword>